<evidence type="ECO:0008006" key="3">
    <source>
        <dbReference type="Google" id="ProtNLM"/>
    </source>
</evidence>
<dbReference type="EMBL" id="JAGINP010000017">
    <property type="protein sequence ID" value="MBP2294716.1"/>
    <property type="molecule type" value="Genomic_DNA"/>
</dbReference>
<name>A0ABS4SQ80_9PROT</name>
<reference evidence="1 2" key="1">
    <citation type="submission" date="2021-03" db="EMBL/GenBank/DDBJ databases">
        <title>Genomic Encyclopedia of Type Strains, Phase III (KMG-III): the genomes of soil and plant-associated and newly described type strains.</title>
        <authorList>
            <person name="Whitman W."/>
        </authorList>
    </citation>
    <scope>NUCLEOTIDE SEQUENCE [LARGE SCALE GENOMIC DNA]</scope>
    <source>
        <strain evidence="1 2">IMMIB AFH-6</strain>
    </source>
</reference>
<proteinExistence type="predicted"/>
<dbReference type="RefSeq" id="WP_209768996.1">
    <property type="nucleotide sequence ID" value="NZ_JAGINP010000017.1"/>
</dbReference>
<evidence type="ECO:0000313" key="1">
    <source>
        <dbReference type="EMBL" id="MBP2294716.1"/>
    </source>
</evidence>
<accession>A0ABS4SQ80</accession>
<comment type="caution">
    <text evidence="1">The sequence shown here is derived from an EMBL/GenBank/DDBJ whole genome shotgun (WGS) entry which is preliminary data.</text>
</comment>
<protein>
    <recommendedName>
        <fullName evidence="3">Helix-turn-helix domain-containing protein</fullName>
    </recommendedName>
</protein>
<organism evidence="1 2">
    <name type="scientific">Azospirillum rugosum</name>
    <dbReference type="NCBI Taxonomy" id="416170"/>
    <lineage>
        <taxon>Bacteria</taxon>
        <taxon>Pseudomonadati</taxon>
        <taxon>Pseudomonadota</taxon>
        <taxon>Alphaproteobacteria</taxon>
        <taxon>Rhodospirillales</taxon>
        <taxon>Azospirillaceae</taxon>
        <taxon>Azospirillum</taxon>
    </lineage>
</organism>
<evidence type="ECO:0000313" key="2">
    <source>
        <dbReference type="Proteomes" id="UP000781958"/>
    </source>
</evidence>
<sequence>MSKTDAGNSASALEICMGLARATVQGPIAPGGAPLATILGPHFAETVIRELGEKLANVMPAAVVDTIGRDVLRGGEEISNFLYGTPESATLVYQLAREGRIPVFKIGRATCARKSTLLRWIEDQEQRKVG</sequence>
<dbReference type="Proteomes" id="UP000781958">
    <property type="component" value="Unassembled WGS sequence"/>
</dbReference>
<gene>
    <name evidence="1" type="ORF">J2851_004506</name>
</gene>
<keyword evidence="2" id="KW-1185">Reference proteome</keyword>